<comment type="subcellular location">
    <subcellularLocation>
        <location evidence="1">Cell membrane</location>
        <topology evidence="1">Multi-pass membrane protein</topology>
    </subcellularLocation>
</comment>
<dbReference type="PANTHER" id="PTHR35007:SF1">
    <property type="entry name" value="PILUS ASSEMBLY PROTEIN"/>
    <property type="match status" value="1"/>
</dbReference>
<evidence type="ECO:0000313" key="10">
    <source>
        <dbReference type="Proteomes" id="UP000186019"/>
    </source>
</evidence>
<evidence type="ECO:0000313" key="9">
    <source>
        <dbReference type="EMBL" id="SIS19621.1"/>
    </source>
</evidence>
<reference evidence="9 10" key="1">
    <citation type="submission" date="2017-01" db="EMBL/GenBank/DDBJ databases">
        <authorList>
            <person name="Mah S.A."/>
            <person name="Swanson W.J."/>
            <person name="Moy G.W."/>
            <person name="Vacquier V.D."/>
        </authorList>
    </citation>
    <scope>NUCLEOTIDE SEQUENCE [LARGE SCALE GENOMIC DNA]</scope>
    <source>
        <strain evidence="9 10">DSM 29590</strain>
    </source>
</reference>
<feature type="domain" description="Type II secretion system protein GspF" evidence="8">
    <location>
        <begin position="145"/>
        <end position="268"/>
    </location>
</feature>
<evidence type="ECO:0000256" key="4">
    <source>
        <dbReference type="ARBA" id="ARBA00022989"/>
    </source>
</evidence>
<dbReference type="STRING" id="573024.SAMN05216208_2856"/>
<feature type="transmembrane region" description="Helical" evidence="7">
    <location>
        <begin position="6"/>
        <end position="24"/>
    </location>
</feature>
<evidence type="ECO:0000256" key="1">
    <source>
        <dbReference type="ARBA" id="ARBA00004651"/>
    </source>
</evidence>
<dbReference type="InterPro" id="IPR042094">
    <property type="entry name" value="T2SS_GspF_sf"/>
</dbReference>
<name>A0A1N7H474_9RHOB</name>
<evidence type="ECO:0000259" key="8">
    <source>
        <dbReference type="Pfam" id="PF00482"/>
    </source>
</evidence>
<keyword evidence="10" id="KW-1185">Reference proteome</keyword>
<keyword evidence="2" id="KW-1003">Cell membrane</keyword>
<protein>
    <submittedName>
        <fullName evidence="9">Tight adherence protein B</fullName>
    </submittedName>
</protein>
<dbReference type="InterPro" id="IPR018076">
    <property type="entry name" value="T2SS_GspF_dom"/>
</dbReference>
<sequence>MPMTLILFVVGAVVFAGLTLSLLVQADRQRRRHQARLQRARADIVRASAKTRQKSAAKGGKHSLSARIERHLEQTNLRTSLTELMVQLSLGALGLYALCVLVLKLHPLVALPLVIALPVLAAILVLRIAKARYRAAFTAQLPETLDVFARGLRAGRPVSDSLAIVVETASGPVQREFARCHDEICMGKTLADSLERLARRVPTAEVSFFSVATSLQAETGGNLIETMECLAGQLRERRKLRKKARALSSEARASAMILASLPFAVALALAIMNGAYLEPLYADPRGRVMSIAAVSSIGLGVFMMARMGKLDV</sequence>
<evidence type="ECO:0000256" key="2">
    <source>
        <dbReference type="ARBA" id="ARBA00022475"/>
    </source>
</evidence>
<feature type="transmembrane region" description="Helical" evidence="7">
    <location>
        <begin position="84"/>
        <end position="103"/>
    </location>
</feature>
<keyword evidence="6" id="KW-0175">Coiled coil</keyword>
<dbReference type="AlphaFoldDB" id="A0A1N7H474"/>
<dbReference type="Gene3D" id="1.20.81.30">
    <property type="entry name" value="Type II secretion system (T2SS), domain F"/>
    <property type="match status" value="1"/>
</dbReference>
<accession>A0A1N7H474</accession>
<feature type="transmembrane region" description="Helical" evidence="7">
    <location>
        <begin position="288"/>
        <end position="305"/>
    </location>
</feature>
<evidence type="ECO:0000256" key="5">
    <source>
        <dbReference type="ARBA" id="ARBA00023136"/>
    </source>
</evidence>
<dbReference type="OrthoDB" id="9803381at2"/>
<dbReference type="GO" id="GO:0005886">
    <property type="term" value="C:plasma membrane"/>
    <property type="evidence" value="ECO:0007669"/>
    <property type="project" value="UniProtKB-SubCell"/>
</dbReference>
<organism evidence="9 10">
    <name type="scientific">Roseovarius nanhaiticus</name>
    <dbReference type="NCBI Taxonomy" id="573024"/>
    <lineage>
        <taxon>Bacteria</taxon>
        <taxon>Pseudomonadati</taxon>
        <taxon>Pseudomonadota</taxon>
        <taxon>Alphaproteobacteria</taxon>
        <taxon>Rhodobacterales</taxon>
        <taxon>Roseobacteraceae</taxon>
        <taxon>Roseovarius</taxon>
    </lineage>
</organism>
<dbReference type="PANTHER" id="PTHR35007">
    <property type="entry name" value="INTEGRAL MEMBRANE PROTEIN-RELATED"/>
    <property type="match status" value="1"/>
</dbReference>
<evidence type="ECO:0000256" key="6">
    <source>
        <dbReference type="SAM" id="Coils"/>
    </source>
</evidence>
<keyword evidence="3 7" id="KW-0812">Transmembrane</keyword>
<feature type="transmembrane region" description="Helical" evidence="7">
    <location>
        <begin position="109"/>
        <end position="129"/>
    </location>
</feature>
<feature type="transmembrane region" description="Helical" evidence="7">
    <location>
        <begin position="251"/>
        <end position="276"/>
    </location>
</feature>
<dbReference type="EMBL" id="FTNV01000002">
    <property type="protein sequence ID" value="SIS19621.1"/>
    <property type="molecule type" value="Genomic_DNA"/>
</dbReference>
<keyword evidence="4 7" id="KW-1133">Transmembrane helix</keyword>
<evidence type="ECO:0000256" key="7">
    <source>
        <dbReference type="SAM" id="Phobius"/>
    </source>
</evidence>
<gene>
    <name evidence="9" type="ORF">SAMN05421666_2463</name>
</gene>
<feature type="coiled-coil region" evidence="6">
    <location>
        <begin position="23"/>
        <end position="50"/>
    </location>
</feature>
<evidence type="ECO:0000256" key="3">
    <source>
        <dbReference type="ARBA" id="ARBA00022692"/>
    </source>
</evidence>
<dbReference type="Proteomes" id="UP000186019">
    <property type="component" value="Unassembled WGS sequence"/>
</dbReference>
<dbReference type="Pfam" id="PF00482">
    <property type="entry name" value="T2SSF"/>
    <property type="match status" value="1"/>
</dbReference>
<keyword evidence="5 7" id="KW-0472">Membrane</keyword>
<proteinExistence type="predicted"/>